<reference evidence="2" key="1">
    <citation type="submission" date="2020-02" db="EMBL/GenBank/DDBJ databases">
        <authorList>
            <person name="Meier V. D."/>
        </authorList>
    </citation>
    <scope>NUCLEOTIDE SEQUENCE</scope>
    <source>
        <strain evidence="2">AVDCRST_MAG08</strain>
    </source>
</reference>
<evidence type="ECO:0000313" key="2">
    <source>
        <dbReference type="EMBL" id="CAA9269672.1"/>
    </source>
</evidence>
<feature type="region of interest" description="Disordered" evidence="1">
    <location>
        <begin position="100"/>
        <end position="123"/>
    </location>
</feature>
<dbReference type="AlphaFoldDB" id="A0A6J4J5U7"/>
<accession>A0A6J4J5U7</accession>
<protein>
    <submittedName>
        <fullName evidence="2">Uncharacterized protein</fullName>
    </submittedName>
</protein>
<gene>
    <name evidence="2" type="ORF">AVDCRST_MAG08-3123</name>
</gene>
<dbReference type="EMBL" id="CADCTG010000233">
    <property type="protein sequence ID" value="CAA9269672.1"/>
    <property type="molecule type" value="Genomic_DNA"/>
</dbReference>
<evidence type="ECO:0000256" key="1">
    <source>
        <dbReference type="SAM" id="MobiDB-lite"/>
    </source>
</evidence>
<organism evidence="2">
    <name type="scientific">uncultured Acetobacteraceae bacterium</name>
    <dbReference type="NCBI Taxonomy" id="169975"/>
    <lineage>
        <taxon>Bacteria</taxon>
        <taxon>Pseudomonadati</taxon>
        <taxon>Pseudomonadota</taxon>
        <taxon>Alphaproteobacteria</taxon>
        <taxon>Acetobacterales</taxon>
        <taxon>Acetobacteraceae</taxon>
        <taxon>environmental samples</taxon>
    </lineage>
</organism>
<proteinExistence type="predicted"/>
<name>A0A6J4J5U7_9PROT</name>
<sequence length="123" mass="12760">MGCAGPAEASPPGSVSAMAAEAACGLLDGYFPPMAARAFGDGALSDAERHARTLLRWIVAKRPAVVNERAIRDTPGLTKAEAVKAAVAVLAAEDVLLPAVPSGGPGRPRQDHRVSPRLWQVVR</sequence>